<accession>G0TVL0</accession>
<evidence type="ECO:0000313" key="1">
    <source>
        <dbReference type="EMBL" id="CCC47976.1"/>
    </source>
</evidence>
<organism evidence="1">
    <name type="scientific">Trypanosoma vivax (strain Y486)</name>
    <dbReference type="NCBI Taxonomy" id="1055687"/>
    <lineage>
        <taxon>Eukaryota</taxon>
        <taxon>Discoba</taxon>
        <taxon>Euglenozoa</taxon>
        <taxon>Kinetoplastea</taxon>
        <taxon>Metakinetoplastina</taxon>
        <taxon>Trypanosomatida</taxon>
        <taxon>Trypanosomatidae</taxon>
        <taxon>Trypanosoma</taxon>
        <taxon>Duttonella</taxon>
    </lineage>
</organism>
<feature type="non-terminal residue" evidence="1">
    <location>
        <position position="298"/>
    </location>
</feature>
<dbReference type="EMBL" id="HE573021">
    <property type="protein sequence ID" value="CCC47976.1"/>
    <property type="molecule type" value="Genomic_DNA"/>
</dbReference>
<dbReference type="VEuPathDB" id="TriTrypDB:TvY486_0501844"/>
<protein>
    <submittedName>
        <fullName evidence="1">Uncharacterized protein</fullName>
    </submittedName>
</protein>
<dbReference type="AlphaFoldDB" id="G0TVL0"/>
<name>G0TVL0_TRYVY</name>
<reference evidence="1" key="1">
    <citation type="journal article" date="2012" name="Proc. Natl. Acad. Sci. U.S.A.">
        <title>Antigenic diversity is generated by distinct evolutionary mechanisms in African trypanosome species.</title>
        <authorList>
            <person name="Jackson A.P."/>
            <person name="Berry A."/>
            <person name="Aslett M."/>
            <person name="Allison H.C."/>
            <person name="Burton P."/>
            <person name="Vavrova-Anderson J."/>
            <person name="Brown R."/>
            <person name="Browne H."/>
            <person name="Corton N."/>
            <person name="Hauser H."/>
            <person name="Gamble J."/>
            <person name="Gilderthorp R."/>
            <person name="Marcello L."/>
            <person name="McQuillan J."/>
            <person name="Otto T.D."/>
            <person name="Quail M.A."/>
            <person name="Sanders M.J."/>
            <person name="van Tonder A."/>
            <person name="Ginger M.L."/>
            <person name="Field M.C."/>
            <person name="Barry J.D."/>
            <person name="Hertz-Fowler C."/>
            <person name="Berriman M."/>
        </authorList>
    </citation>
    <scope>NUCLEOTIDE SEQUENCE</scope>
    <source>
        <strain evidence="1">Y486</strain>
    </source>
</reference>
<sequence>MAGSTCEPPDDGLLGILIVDACDADSNEQQYTVEFVFFEDTTAGAVLGDLEETLRSMGLQLAAPRDQCAIAFRDPFSANSDCANEAFTQNGTGNDLKDGGGDGIVVLSDNECIFQVPIVRMSYDRVSGTRTGEIPTFFLVRMLELAVTPTAGACRGIRDNGSVVSNYDCTVQNDETFLCHCNDPGSQAALPCVSTNDKNGGVNAVEGVGGKNMESYDDFLARVYCMGKDEEKRILAARHQRELRQEERSHWSSKLASPPSRKAWMEALVAEAAAYDRLTAEVANVASRELVRKAEIRD</sequence>
<proteinExistence type="predicted"/>
<gene>
    <name evidence="1" type="ORF">TVY486_0501844</name>
</gene>